<dbReference type="Proteomes" id="UP001524642">
    <property type="component" value="Unassembled WGS sequence"/>
</dbReference>
<keyword evidence="2" id="KW-1185">Reference proteome</keyword>
<name>A0ABT1X650_9PROT</name>
<dbReference type="RefSeq" id="WP_257717224.1">
    <property type="nucleotide sequence ID" value="NZ_JANJOU010000013.1"/>
</dbReference>
<dbReference type="InterPro" id="IPR036663">
    <property type="entry name" value="Fumarylacetoacetase_C_sf"/>
</dbReference>
<accession>A0ABT1X650</accession>
<evidence type="ECO:0008006" key="3">
    <source>
        <dbReference type="Google" id="ProtNLM"/>
    </source>
</evidence>
<evidence type="ECO:0000313" key="2">
    <source>
        <dbReference type="Proteomes" id="UP001524642"/>
    </source>
</evidence>
<dbReference type="SUPFAM" id="SSF56529">
    <property type="entry name" value="FAH"/>
    <property type="match status" value="1"/>
</dbReference>
<reference evidence="1 2" key="1">
    <citation type="submission" date="2022-06" db="EMBL/GenBank/DDBJ databases">
        <title>Roseomonas CN29.</title>
        <authorList>
            <person name="Cheng Y."/>
            <person name="He X."/>
        </authorList>
    </citation>
    <scope>NUCLEOTIDE SEQUENCE [LARGE SCALE GENOMIC DNA]</scope>
    <source>
        <strain evidence="1 2">CN29</strain>
    </source>
</reference>
<gene>
    <name evidence="1" type="ORF">NRP21_15995</name>
</gene>
<dbReference type="EMBL" id="JANJOU010000013">
    <property type="protein sequence ID" value="MCR0983560.1"/>
    <property type="molecule type" value="Genomic_DNA"/>
</dbReference>
<sequence>MTRAARAASWLAEALSTGRPLAALPPDVAPRGRAEGERVALAVLDALGIVPCGLRMLHGTIGPMIETRLLPSGATAAPLRHPVATGALVGVLAEVLRPDEDSRPRLAALHAAIDISDHRFTHAPEARGARVADLNGLGFVVAGPPMDDPPEQIALEGRTLRVRDVLAPVAAEARRLGGLPAGALLVAAGLTGPLPADDGAVAADFGPAGRISARIA</sequence>
<evidence type="ECO:0000313" key="1">
    <source>
        <dbReference type="EMBL" id="MCR0983560.1"/>
    </source>
</evidence>
<organism evidence="1 2">
    <name type="scientific">Roseomonas populi</name>
    <dbReference type="NCBI Taxonomy" id="3121582"/>
    <lineage>
        <taxon>Bacteria</taxon>
        <taxon>Pseudomonadati</taxon>
        <taxon>Pseudomonadota</taxon>
        <taxon>Alphaproteobacteria</taxon>
        <taxon>Acetobacterales</taxon>
        <taxon>Roseomonadaceae</taxon>
        <taxon>Roseomonas</taxon>
    </lineage>
</organism>
<proteinExistence type="predicted"/>
<comment type="caution">
    <text evidence="1">The sequence shown here is derived from an EMBL/GenBank/DDBJ whole genome shotgun (WGS) entry which is preliminary data.</text>
</comment>
<dbReference type="Gene3D" id="3.90.850.10">
    <property type="entry name" value="Fumarylacetoacetase-like, C-terminal domain"/>
    <property type="match status" value="1"/>
</dbReference>
<protein>
    <recommendedName>
        <fullName evidence="3">4-oxalocrotonate decarboxylase</fullName>
    </recommendedName>
</protein>